<evidence type="ECO:0000313" key="1">
    <source>
        <dbReference type="EMBL" id="PNW73401.1"/>
    </source>
</evidence>
<keyword evidence="2" id="KW-1185">Reference proteome</keyword>
<protein>
    <submittedName>
        <fullName evidence="1">Uncharacterized protein</fullName>
    </submittedName>
</protein>
<dbReference type="RefSeq" id="XP_042917063.1">
    <property type="nucleotide sequence ID" value="XM_043070390.1"/>
</dbReference>
<dbReference type="GeneID" id="66056329"/>
<sequence>MSQLAAQDTDQGYNDGLSAVGGSSGVEAVLTPALAAQAEVKQWPALTEPVWKSELGPAATELLAAALKLRANDVTELKKLLASRSSAAD</sequence>
<dbReference type="OrthoDB" id="2015515at2759"/>
<dbReference type="KEGG" id="cre:CHLRE_14g630835v5"/>
<organism evidence="1 2">
    <name type="scientific">Chlamydomonas reinhardtii</name>
    <name type="common">Chlamydomonas smithii</name>
    <dbReference type="NCBI Taxonomy" id="3055"/>
    <lineage>
        <taxon>Eukaryota</taxon>
        <taxon>Viridiplantae</taxon>
        <taxon>Chlorophyta</taxon>
        <taxon>core chlorophytes</taxon>
        <taxon>Chlorophyceae</taxon>
        <taxon>CS clade</taxon>
        <taxon>Chlamydomonadales</taxon>
        <taxon>Chlamydomonadaceae</taxon>
        <taxon>Chlamydomonas</taxon>
    </lineage>
</organism>
<name>A0A2K3CYQ0_CHLRE</name>
<dbReference type="AlphaFoldDB" id="A0A2K3CYQ0"/>
<dbReference type="InParanoid" id="A0A2K3CYQ0"/>
<dbReference type="Gramene" id="PNW73401">
    <property type="protein sequence ID" value="PNW73401"/>
    <property type="gene ID" value="CHLRE_14g630835v5"/>
</dbReference>
<reference evidence="1 2" key="1">
    <citation type="journal article" date="2007" name="Science">
        <title>The Chlamydomonas genome reveals the evolution of key animal and plant functions.</title>
        <authorList>
            <person name="Merchant S.S."/>
            <person name="Prochnik S.E."/>
            <person name="Vallon O."/>
            <person name="Harris E.H."/>
            <person name="Karpowicz S.J."/>
            <person name="Witman G.B."/>
            <person name="Terry A."/>
            <person name="Salamov A."/>
            <person name="Fritz-Laylin L.K."/>
            <person name="Marechal-Drouard L."/>
            <person name="Marshall W.F."/>
            <person name="Qu L.H."/>
            <person name="Nelson D.R."/>
            <person name="Sanderfoot A.A."/>
            <person name="Spalding M.H."/>
            <person name="Kapitonov V.V."/>
            <person name="Ren Q."/>
            <person name="Ferris P."/>
            <person name="Lindquist E."/>
            <person name="Shapiro H."/>
            <person name="Lucas S.M."/>
            <person name="Grimwood J."/>
            <person name="Schmutz J."/>
            <person name="Cardol P."/>
            <person name="Cerutti H."/>
            <person name="Chanfreau G."/>
            <person name="Chen C.L."/>
            <person name="Cognat V."/>
            <person name="Croft M.T."/>
            <person name="Dent R."/>
            <person name="Dutcher S."/>
            <person name="Fernandez E."/>
            <person name="Fukuzawa H."/>
            <person name="Gonzalez-Ballester D."/>
            <person name="Gonzalez-Halphen D."/>
            <person name="Hallmann A."/>
            <person name="Hanikenne M."/>
            <person name="Hippler M."/>
            <person name="Inwood W."/>
            <person name="Jabbari K."/>
            <person name="Kalanon M."/>
            <person name="Kuras R."/>
            <person name="Lefebvre P.A."/>
            <person name="Lemaire S.D."/>
            <person name="Lobanov A.V."/>
            <person name="Lohr M."/>
            <person name="Manuell A."/>
            <person name="Meier I."/>
            <person name="Mets L."/>
            <person name="Mittag M."/>
            <person name="Mittelmeier T."/>
            <person name="Moroney J.V."/>
            <person name="Moseley J."/>
            <person name="Napoli C."/>
            <person name="Nedelcu A.M."/>
            <person name="Niyogi K."/>
            <person name="Novoselov S.V."/>
            <person name="Paulsen I.T."/>
            <person name="Pazour G."/>
            <person name="Purton S."/>
            <person name="Ral J.P."/>
            <person name="Riano-Pachon D.M."/>
            <person name="Riekhof W."/>
            <person name="Rymarquis L."/>
            <person name="Schroda M."/>
            <person name="Stern D."/>
            <person name="Umen J."/>
            <person name="Willows R."/>
            <person name="Wilson N."/>
            <person name="Zimmer S.L."/>
            <person name="Allmer J."/>
            <person name="Balk J."/>
            <person name="Bisova K."/>
            <person name="Chen C.J."/>
            <person name="Elias M."/>
            <person name="Gendler K."/>
            <person name="Hauser C."/>
            <person name="Lamb M.R."/>
            <person name="Ledford H."/>
            <person name="Long J.C."/>
            <person name="Minagawa J."/>
            <person name="Page M.D."/>
            <person name="Pan J."/>
            <person name="Pootakham W."/>
            <person name="Roje S."/>
            <person name="Rose A."/>
            <person name="Stahlberg E."/>
            <person name="Terauchi A.M."/>
            <person name="Yang P."/>
            <person name="Ball S."/>
            <person name="Bowler C."/>
            <person name="Dieckmann C.L."/>
            <person name="Gladyshev V.N."/>
            <person name="Green P."/>
            <person name="Jorgensen R."/>
            <person name="Mayfield S."/>
            <person name="Mueller-Roeber B."/>
            <person name="Rajamani S."/>
            <person name="Sayre R.T."/>
            <person name="Brokstein P."/>
            <person name="Dubchak I."/>
            <person name="Goodstein D."/>
            <person name="Hornick L."/>
            <person name="Huang Y.W."/>
            <person name="Jhaveri J."/>
            <person name="Luo Y."/>
            <person name="Martinez D."/>
            <person name="Ngau W.C."/>
            <person name="Otillar B."/>
            <person name="Poliakov A."/>
            <person name="Porter A."/>
            <person name="Szajkowski L."/>
            <person name="Werner G."/>
            <person name="Zhou K."/>
            <person name="Grigoriev I.V."/>
            <person name="Rokhsar D.S."/>
            <person name="Grossman A.R."/>
        </authorList>
    </citation>
    <scope>NUCLEOTIDE SEQUENCE [LARGE SCALE GENOMIC DNA]</scope>
    <source>
        <strain evidence="2">CC-503</strain>
    </source>
</reference>
<accession>A0A2K3CYQ0</accession>
<proteinExistence type="predicted"/>
<evidence type="ECO:0000313" key="2">
    <source>
        <dbReference type="Proteomes" id="UP000006906"/>
    </source>
</evidence>
<gene>
    <name evidence="1" type="ORF">CHLRE_14g630835v5</name>
</gene>
<dbReference type="EMBL" id="CM008975">
    <property type="protein sequence ID" value="PNW73401.1"/>
    <property type="molecule type" value="Genomic_DNA"/>
</dbReference>
<dbReference type="Proteomes" id="UP000006906">
    <property type="component" value="Chromosome 14"/>
</dbReference>